<dbReference type="RefSeq" id="WP_150520109.1">
    <property type="nucleotide sequence ID" value="NZ_BMVX01000009.1"/>
</dbReference>
<keyword evidence="2" id="KW-1133">Transmembrane helix</keyword>
<comment type="caution">
    <text evidence="4">The sequence shown here is derived from an EMBL/GenBank/DDBJ whole genome shotgun (WGS) entry which is preliminary data.</text>
</comment>
<feature type="region of interest" description="Disordered" evidence="1">
    <location>
        <begin position="225"/>
        <end position="294"/>
    </location>
</feature>
<evidence type="ECO:0000256" key="1">
    <source>
        <dbReference type="SAM" id="MobiDB-lite"/>
    </source>
</evidence>
<reference evidence="4" key="2">
    <citation type="submission" date="2020-09" db="EMBL/GenBank/DDBJ databases">
        <authorList>
            <person name="Sun Q."/>
            <person name="Ohkuma M."/>
        </authorList>
    </citation>
    <scope>NUCLEOTIDE SEQUENCE</scope>
    <source>
        <strain evidence="4">JCM 4834</strain>
    </source>
</reference>
<dbReference type="SMART" id="SM00530">
    <property type="entry name" value="HTH_XRE"/>
    <property type="match status" value="1"/>
</dbReference>
<accession>A0A918V412</accession>
<feature type="region of interest" description="Disordered" evidence="1">
    <location>
        <begin position="106"/>
        <end position="171"/>
    </location>
</feature>
<feature type="transmembrane region" description="Helical" evidence="2">
    <location>
        <begin position="199"/>
        <end position="220"/>
    </location>
</feature>
<dbReference type="Proteomes" id="UP000634660">
    <property type="component" value="Unassembled WGS sequence"/>
</dbReference>
<feature type="compositionally biased region" description="Gly residues" evidence="1">
    <location>
        <begin position="1"/>
        <end position="25"/>
    </location>
</feature>
<dbReference type="InterPro" id="IPR010982">
    <property type="entry name" value="Lambda_DNA-bd_dom_sf"/>
</dbReference>
<evidence type="ECO:0000313" key="4">
    <source>
        <dbReference type="EMBL" id="GGZ65753.1"/>
    </source>
</evidence>
<feature type="compositionally biased region" description="Pro residues" evidence="1">
    <location>
        <begin position="243"/>
        <end position="252"/>
    </location>
</feature>
<keyword evidence="2" id="KW-0472">Membrane</keyword>
<proteinExistence type="predicted"/>
<feature type="domain" description="HTH cro/C1-type" evidence="3">
    <location>
        <begin position="36"/>
        <end position="92"/>
    </location>
</feature>
<dbReference type="AlphaFoldDB" id="A0A918V412"/>
<dbReference type="SUPFAM" id="SSF47413">
    <property type="entry name" value="lambda repressor-like DNA-binding domains"/>
    <property type="match status" value="1"/>
</dbReference>
<evidence type="ECO:0000313" key="5">
    <source>
        <dbReference type="Proteomes" id="UP000634660"/>
    </source>
</evidence>
<feature type="compositionally biased region" description="Low complexity" evidence="1">
    <location>
        <begin position="113"/>
        <end position="131"/>
    </location>
</feature>
<dbReference type="OrthoDB" id="3359627at2"/>
<feature type="compositionally biased region" description="Low complexity" evidence="1">
    <location>
        <begin position="233"/>
        <end position="242"/>
    </location>
</feature>
<sequence>MGRGNAVGVDEGAGTGAGTGPGAGARTGEAERFAGLMRELKGRAGLSYGALARTLHTSTSTLHRYCNAEAVPAEFAVVDRFARACGASRDEAVDLHRAWLLADARRRDPAGPPAAGAGTPGTAAGPAAAGAGEPGGGGREARSEGGAGAAARAGAAGTAGGVGGGEDGGGGAGEAAGTVVAGSGRAGAAARRPWSRRRAVVAAAAGVTAGAVAVAVLAAAGPEGTPPPGGAAGAPASASAPAVPAPPGPSAPAPASGATSAEPSAPAPGSATAPRPLPDPSAPPAAGPGRPAAVPVRAAVRTHVWQLGCDHSYLSERAPDAVPAPPVEADAPAWAAAQRAVHAGTQILEVTVHGADPGAVVLEGLDVRMGARRTPPKWNVYRMAQGCGGALTPAVYAVNLDAPRPVARPVAGGDENGALPAPAFPMRVSASEPVVLRIEATTTGCDCDWSLDLRWSGPAGSGTLRIDDGGRPLRTSAAPGRPEYGYASDRGRWTR</sequence>
<dbReference type="Pfam" id="PF13560">
    <property type="entry name" value="HTH_31"/>
    <property type="match status" value="1"/>
</dbReference>
<evidence type="ECO:0000256" key="2">
    <source>
        <dbReference type="SAM" id="Phobius"/>
    </source>
</evidence>
<feature type="compositionally biased region" description="Pro residues" evidence="1">
    <location>
        <begin position="275"/>
        <end position="286"/>
    </location>
</feature>
<feature type="region of interest" description="Disordered" evidence="1">
    <location>
        <begin position="461"/>
        <end position="495"/>
    </location>
</feature>
<keyword evidence="2" id="KW-0812">Transmembrane</keyword>
<dbReference type="CDD" id="cd00093">
    <property type="entry name" value="HTH_XRE"/>
    <property type="match status" value="1"/>
</dbReference>
<name>A0A918V412_9ACTN</name>
<organism evidence="4 5">
    <name type="scientific">Streptomyces subrutilus</name>
    <dbReference type="NCBI Taxonomy" id="36818"/>
    <lineage>
        <taxon>Bacteria</taxon>
        <taxon>Bacillati</taxon>
        <taxon>Actinomycetota</taxon>
        <taxon>Actinomycetes</taxon>
        <taxon>Kitasatosporales</taxon>
        <taxon>Streptomycetaceae</taxon>
        <taxon>Streptomyces</taxon>
    </lineage>
</organism>
<feature type="compositionally biased region" description="Low complexity" evidence="1">
    <location>
        <begin position="253"/>
        <end position="274"/>
    </location>
</feature>
<dbReference type="GO" id="GO:0003677">
    <property type="term" value="F:DNA binding"/>
    <property type="evidence" value="ECO:0007669"/>
    <property type="project" value="InterPro"/>
</dbReference>
<gene>
    <name evidence="4" type="ORF">GCM10010371_26720</name>
</gene>
<reference evidence="4" key="1">
    <citation type="journal article" date="2014" name="Int. J. Syst. Evol. Microbiol.">
        <title>Complete genome sequence of Corynebacterium casei LMG S-19264T (=DSM 44701T), isolated from a smear-ripened cheese.</title>
        <authorList>
            <consortium name="US DOE Joint Genome Institute (JGI-PGF)"/>
            <person name="Walter F."/>
            <person name="Albersmeier A."/>
            <person name="Kalinowski J."/>
            <person name="Ruckert C."/>
        </authorList>
    </citation>
    <scope>NUCLEOTIDE SEQUENCE</scope>
    <source>
        <strain evidence="4">JCM 4834</strain>
    </source>
</reference>
<protein>
    <recommendedName>
        <fullName evidence="3">HTH cro/C1-type domain-containing protein</fullName>
    </recommendedName>
</protein>
<feature type="compositionally biased region" description="Gly residues" evidence="1">
    <location>
        <begin position="157"/>
        <end position="171"/>
    </location>
</feature>
<dbReference type="EMBL" id="BMVX01000009">
    <property type="protein sequence ID" value="GGZ65753.1"/>
    <property type="molecule type" value="Genomic_DNA"/>
</dbReference>
<feature type="region of interest" description="Disordered" evidence="1">
    <location>
        <begin position="1"/>
        <end position="27"/>
    </location>
</feature>
<dbReference type="InterPro" id="IPR001387">
    <property type="entry name" value="Cro/C1-type_HTH"/>
</dbReference>
<evidence type="ECO:0000259" key="3">
    <source>
        <dbReference type="SMART" id="SM00530"/>
    </source>
</evidence>